<dbReference type="STRING" id="1089455.MOPEL_003_00400"/>
<feature type="transmembrane region" description="Helical" evidence="7">
    <location>
        <begin position="76"/>
        <end position="94"/>
    </location>
</feature>
<evidence type="ECO:0000256" key="7">
    <source>
        <dbReference type="SAM" id="Phobius"/>
    </source>
</evidence>
<comment type="caution">
    <text evidence="8">The sequence shown here is derived from an EMBL/GenBank/DDBJ whole genome shotgun (WGS) entry which is preliminary data.</text>
</comment>
<dbReference type="PANTHER" id="PTHR30250:SF26">
    <property type="entry name" value="PSMA PROTEIN"/>
    <property type="match status" value="1"/>
</dbReference>
<dbReference type="Pfam" id="PF01943">
    <property type="entry name" value="Polysacc_synt"/>
    <property type="match status" value="1"/>
</dbReference>
<feature type="transmembrane region" description="Helical" evidence="7">
    <location>
        <begin position="371"/>
        <end position="396"/>
    </location>
</feature>
<feature type="transmembrane region" description="Helical" evidence="7">
    <location>
        <begin position="163"/>
        <end position="181"/>
    </location>
</feature>
<feature type="region of interest" description="Disordered" evidence="6">
    <location>
        <begin position="1"/>
        <end position="38"/>
    </location>
</feature>
<evidence type="ECO:0000256" key="3">
    <source>
        <dbReference type="ARBA" id="ARBA00022692"/>
    </source>
</evidence>
<feature type="transmembrane region" description="Helical" evidence="7">
    <location>
        <begin position="121"/>
        <end position="143"/>
    </location>
</feature>
<evidence type="ECO:0000256" key="4">
    <source>
        <dbReference type="ARBA" id="ARBA00022989"/>
    </source>
</evidence>
<dbReference type="EMBL" id="BAFE01000003">
    <property type="protein sequence ID" value="GAB47017.1"/>
    <property type="molecule type" value="Genomic_DNA"/>
</dbReference>
<dbReference type="Proteomes" id="UP000004367">
    <property type="component" value="Unassembled WGS sequence"/>
</dbReference>
<sequence length="534" mass="56512">MPGTPVIPEQPTPADRTDVGTTPIEAAPPPVPPAGGARGSARTLVSGTSWSAASQFVPLVINLGMTPYIIRGLGDARYGIFLLITTITMLLSQFDGGIGQAAMRFFTIYAGRDDRTATTRLLFSVSAVIAAFGVFITTAVVLFSERILQFFHLAPEYVPEARFLLVTLTAVVAVLLLRNLYNAVVSARNRFQVLSAAIIAGHVVYALGLWATIENGWGLYGVAGTMILQQVVGTLISVPVGVRFLTQQGLGFVTRAEAGEFFAYAWRIQIGGIAAILASQKDQLVAARIISAQQSGPFGQGTNFANQLRLVPLNALAPIQALVGAEVGAVGATGARPKIERLQRVWVVLVTGWCAVGVPSTYWGVKAWLPPGYAIAGDIASILLAGHFFGLVCIVDRTWALSLGHASIAMRQSVVSLLANVVASVALWFPFGLLGVVAGTAIGTMAGTLFMSWDVSRVVEVRIRWFLRQVPLWQAAAAAGLTLVLELLVAPWAPHGPLGLLTCGLLAGPGFVLLVMTTLGVRGAKDALALVRRR</sequence>
<comment type="subcellular location">
    <subcellularLocation>
        <location evidence="1">Cell membrane</location>
        <topology evidence="1">Multi-pass membrane protein</topology>
    </subcellularLocation>
</comment>
<organism evidence="8 9">
    <name type="scientific">Mobilicoccus pelagius NBRC 104925</name>
    <dbReference type="NCBI Taxonomy" id="1089455"/>
    <lineage>
        <taxon>Bacteria</taxon>
        <taxon>Bacillati</taxon>
        <taxon>Actinomycetota</taxon>
        <taxon>Actinomycetes</taxon>
        <taxon>Micrococcales</taxon>
        <taxon>Dermatophilaceae</taxon>
        <taxon>Mobilicoccus</taxon>
    </lineage>
</organism>
<dbReference type="InterPro" id="IPR002797">
    <property type="entry name" value="Polysacc_synth"/>
</dbReference>
<evidence type="ECO:0000313" key="9">
    <source>
        <dbReference type="Proteomes" id="UP000004367"/>
    </source>
</evidence>
<keyword evidence="3 7" id="KW-0812">Transmembrane</keyword>
<feature type="transmembrane region" description="Helical" evidence="7">
    <location>
        <begin position="345"/>
        <end position="365"/>
    </location>
</feature>
<dbReference type="eggNOG" id="COG2244">
    <property type="taxonomic scope" value="Bacteria"/>
</dbReference>
<gene>
    <name evidence="8" type="ORF">MOPEL_003_00400</name>
</gene>
<evidence type="ECO:0000313" key="8">
    <source>
        <dbReference type="EMBL" id="GAB47017.1"/>
    </source>
</evidence>
<feature type="transmembrane region" description="Helical" evidence="7">
    <location>
        <begin position="193"/>
        <end position="213"/>
    </location>
</feature>
<dbReference type="GO" id="GO:0005886">
    <property type="term" value="C:plasma membrane"/>
    <property type="evidence" value="ECO:0007669"/>
    <property type="project" value="UniProtKB-SubCell"/>
</dbReference>
<evidence type="ECO:0000256" key="6">
    <source>
        <dbReference type="SAM" id="MobiDB-lite"/>
    </source>
</evidence>
<reference evidence="8 9" key="1">
    <citation type="submission" date="2012-02" db="EMBL/GenBank/DDBJ databases">
        <title>Whole genome shotgun sequence of Mobilicoccus pelagius NBRC 104925.</title>
        <authorList>
            <person name="Yoshida Y."/>
            <person name="Hosoyama A."/>
            <person name="Tsuchikane K."/>
            <person name="Katsumata H."/>
            <person name="Yamazaki S."/>
            <person name="Fujita N."/>
        </authorList>
    </citation>
    <scope>NUCLEOTIDE SEQUENCE [LARGE SCALE GENOMIC DNA]</scope>
    <source>
        <strain evidence="8 9">NBRC 104925</strain>
    </source>
</reference>
<evidence type="ECO:0000256" key="2">
    <source>
        <dbReference type="ARBA" id="ARBA00022475"/>
    </source>
</evidence>
<dbReference type="InterPro" id="IPR050833">
    <property type="entry name" value="Poly_Biosynth_Transport"/>
</dbReference>
<dbReference type="PANTHER" id="PTHR30250">
    <property type="entry name" value="PST FAMILY PREDICTED COLANIC ACID TRANSPORTER"/>
    <property type="match status" value="1"/>
</dbReference>
<feature type="transmembrane region" description="Helical" evidence="7">
    <location>
        <begin position="408"/>
        <end position="427"/>
    </location>
</feature>
<keyword evidence="4 7" id="KW-1133">Transmembrane helix</keyword>
<keyword evidence="9" id="KW-1185">Reference proteome</keyword>
<dbReference type="AlphaFoldDB" id="H5UMQ9"/>
<evidence type="ECO:0000256" key="5">
    <source>
        <dbReference type="ARBA" id="ARBA00023136"/>
    </source>
</evidence>
<protein>
    <submittedName>
        <fullName evidence="8">Putative polysaccharide biosynthesis protein</fullName>
    </submittedName>
</protein>
<feature type="transmembrane region" description="Helical" evidence="7">
    <location>
        <begin position="219"/>
        <end position="245"/>
    </location>
</feature>
<proteinExistence type="predicted"/>
<feature type="transmembrane region" description="Helical" evidence="7">
    <location>
        <begin position="472"/>
        <end position="493"/>
    </location>
</feature>
<evidence type="ECO:0000256" key="1">
    <source>
        <dbReference type="ARBA" id="ARBA00004651"/>
    </source>
</evidence>
<accession>H5UMQ9</accession>
<keyword evidence="2" id="KW-1003">Cell membrane</keyword>
<keyword evidence="5 7" id="KW-0472">Membrane</keyword>
<name>H5UMQ9_9MICO</name>
<feature type="transmembrane region" description="Helical" evidence="7">
    <location>
        <begin position="499"/>
        <end position="524"/>
    </location>
</feature>